<keyword evidence="5" id="KW-0520">NAD</keyword>
<evidence type="ECO:0000313" key="7">
    <source>
        <dbReference type="EMBL" id="GHD62595.1"/>
    </source>
</evidence>
<dbReference type="Pfam" id="PF03358">
    <property type="entry name" value="FMN_red"/>
    <property type="match status" value="1"/>
</dbReference>
<keyword evidence="8" id="KW-1185">Reference proteome</keyword>
<dbReference type="EC" id="1.6.5.2" evidence="5"/>
<keyword evidence="5" id="KW-0547">Nucleotide-binding</keyword>
<evidence type="ECO:0000256" key="5">
    <source>
        <dbReference type="HAMAP-Rule" id="MF_01017"/>
    </source>
</evidence>
<evidence type="ECO:0000256" key="2">
    <source>
        <dbReference type="ARBA" id="ARBA00022630"/>
    </source>
</evidence>
<dbReference type="RefSeq" id="WP_189460130.1">
    <property type="nucleotide sequence ID" value="NZ_BMYO01000004.1"/>
</dbReference>
<reference evidence="8" key="1">
    <citation type="journal article" date="2019" name="Int. J. Syst. Evol. Microbiol.">
        <title>The Global Catalogue of Microorganisms (GCM) 10K type strain sequencing project: providing services to taxonomists for standard genome sequencing and annotation.</title>
        <authorList>
            <consortium name="The Broad Institute Genomics Platform"/>
            <consortium name="The Broad Institute Genome Sequencing Center for Infectious Disease"/>
            <person name="Wu L."/>
            <person name="Ma J."/>
        </authorList>
    </citation>
    <scope>NUCLEOTIDE SEQUENCE [LARGE SCALE GENOMIC DNA]</scope>
    <source>
        <strain evidence="8">KCTC 23701</strain>
    </source>
</reference>
<dbReference type="InterPro" id="IPR029039">
    <property type="entry name" value="Flavoprotein-like_sf"/>
</dbReference>
<organism evidence="7 8">
    <name type="scientific">Jeongeupia chitinilytica</name>
    <dbReference type="NCBI Taxonomy" id="1041641"/>
    <lineage>
        <taxon>Bacteria</taxon>
        <taxon>Pseudomonadati</taxon>
        <taxon>Pseudomonadota</taxon>
        <taxon>Betaproteobacteria</taxon>
        <taxon>Neisseriales</taxon>
        <taxon>Chitinibacteraceae</taxon>
        <taxon>Jeongeupia</taxon>
    </lineage>
</organism>
<keyword evidence="5" id="KW-0521">NADP</keyword>
<dbReference type="HAMAP" id="MF_01017">
    <property type="entry name" value="NQOR"/>
    <property type="match status" value="1"/>
</dbReference>
<keyword evidence="4 5" id="KW-0560">Oxidoreductase</keyword>
<keyword evidence="3 5" id="KW-0288">FMN</keyword>
<evidence type="ECO:0000256" key="1">
    <source>
        <dbReference type="ARBA" id="ARBA00006961"/>
    </source>
</evidence>
<dbReference type="Gene3D" id="3.40.50.360">
    <property type="match status" value="1"/>
</dbReference>
<comment type="catalytic activity">
    <reaction evidence="5">
        <text>a quinone + NADH + H(+) = a quinol + NAD(+)</text>
        <dbReference type="Rhea" id="RHEA:46160"/>
        <dbReference type="ChEBI" id="CHEBI:15378"/>
        <dbReference type="ChEBI" id="CHEBI:24646"/>
        <dbReference type="ChEBI" id="CHEBI:57540"/>
        <dbReference type="ChEBI" id="CHEBI:57945"/>
        <dbReference type="ChEBI" id="CHEBI:132124"/>
        <dbReference type="EC" id="1.6.5.2"/>
    </reaction>
</comment>
<feature type="binding site" evidence="5">
    <location>
        <begin position="79"/>
        <end position="81"/>
    </location>
    <ligand>
        <name>FMN</name>
        <dbReference type="ChEBI" id="CHEBI:58210"/>
    </ligand>
</feature>
<comment type="cofactor">
    <cofactor evidence="5">
        <name>FMN</name>
        <dbReference type="ChEBI" id="CHEBI:58210"/>
    </cofactor>
    <text evidence="5">Binds 1 FMN per monomer.</text>
</comment>
<comment type="similarity">
    <text evidence="1 5">Belongs to the WrbA family.</text>
</comment>
<protein>
    <recommendedName>
        <fullName evidence="5">NAD(P)H dehydrogenase (quinone)</fullName>
        <ecNumber evidence="5">1.6.5.2</ecNumber>
    </recommendedName>
    <alternativeName>
        <fullName evidence="5">NAD(P)H:quinone oxidoreductase</fullName>
        <shortName evidence="5">NQO</shortName>
    </alternativeName>
</protein>
<evidence type="ECO:0000256" key="4">
    <source>
        <dbReference type="ARBA" id="ARBA00023002"/>
    </source>
</evidence>
<comment type="catalytic activity">
    <reaction evidence="5">
        <text>a quinone + NADPH + H(+) = a quinol + NADP(+)</text>
        <dbReference type="Rhea" id="RHEA:46164"/>
        <dbReference type="ChEBI" id="CHEBI:15378"/>
        <dbReference type="ChEBI" id="CHEBI:24646"/>
        <dbReference type="ChEBI" id="CHEBI:57783"/>
        <dbReference type="ChEBI" id="CHEBI:58349"/>
        <dbReference type="ChEBI" id="CHEBI:132124"/>
        <dbReference type="EC" id="1.6.5.2"/>
    </reaction>
</comment>
<comment type="caution">
    <text evidence="5">Lacks conserved residue(s) required for the propagation of feature annotation.</text>
</comment>
<comment type="caution">
    <text evidence="7">The sequence shown here is derived from an EMBL/GenBank/DDBJ whole genome shotgun (WGS) entry which is preliminary data.</text>
</comment>
<keyword evidence="2 5" id="KW-0285">Flavoprotein</keyword>
<accession>A0ABQ3H150</accession>
<dbReference type="NCBIfam" id="NF002999">
    <property type="entry name" value="PRK03767.1"/>
    <property type="match status" value="1"/>
</dbReference>
<dbReference type="InterPro" id="IPR037513">
    <property type="entry name" value="NQO"/>
</dbReference>
<dbReference type="PROSITE" id="PS50902">
    <property type="entry name" value="FLAVODOXIN_LIKE"/>
    <property type="match status" value="1"/>
</dbReference>
<name>A0ABQ3H150_9NEIS</name>
<dbReference type="InterPro" id="IPR010089">
    <property type="entry name" value="Flavoprotein_WrbA-like"/>
</dbReference>
<dbReference type="PANTHER" id="PTHR30546:SF23">
    <property type="entry name" value="FLAVOPROTEIN-LIKE PROTEIN YCP4-RELATED"/>
    <property type="match status" value="1"/>
</dbReference>
<dbReference type="NCBIfam" id="TIGR01755">
    <property type="entry name" value="flav_wrbA"/>
    <property type="match status" value="1"/>
</dbReference>
<evidence type="ECO:0000313" key="8">
    <source>
        <dbReference type="Proteomes" id="UP000604737"/>
    </source>
</evidence>
<feature type="binding site" evidence="5">
    <location>
        <position position="12"/>
    </location>
    <ligand>
        <name>NAD(+)</name>
        <dbReference type="ChEBI" id="CHEBI:57540"/>
    </ligand>
</feature>
<evidence type="ECO:0000259" key="6">
    <source>
        <dbReference type="PROSITE" id="PS50902"/>
    </source>
</evidence>
<sequence length="200" mass="20897">MTKILVVYYSMYGHVETMAQAVAEGARGVAGVEVTLKRVADLVPEEVARKAGAKLDQAAPVATPAELADYDAVIFGTPTRFGNMAAQMRNFLDQTGGLWASGALIGKIGSVFTSTATQHGGQETTITSFHTTLLHHGMVIVGVPYACAGLTRMDEITGGSPYGASTLTGGDGSRPPSANELDIARYQGRHVAELAKKLSA</sequence>
<gene>
    <name evidence="7" type="ORF">GCM10007350_18860</name>
</gene>
<dbReference type="SUPFAM" id="SSF52218">
    <property type="entry name" value="Flavoproteins"/>
    <property type="match status" value="1"/>
</dbReference>
<feature type="binding site" evidence="5">
    <location>
        <begin position="10"/>
        <end position="15"/>
    </location>
    <ligand>
        <name>FMN</name>
        <dbReference type="ChEBI" id="CHEBI:58210"/>
    </ligand>
</feature>
<proteinExistence type="inferred from homology"/>
<feature type="binding site" evidence="5">
    <location>
        <position position="99"/>
    </location>
    <ligand>
        <name>substrate</name>
    </ligand>
</feature>
<feature type="domain" description="Flavodoxin-like" evidence="6">
    <location>
        <begin position="4"/>
        <end position="191"/>
    </location>
</feature>
<dbReference type="Proteomes" id="UP000604737">
    <property type="component" value="Unassembled WGS sequence"/>
</dbReference>
<feature type="binding site" evidence="5">
    <location>
        <position position="135"/>
    </location>
    <ligand>
        <name>FMN</name>
        <dbReference type="ChEBI" id="CHEBI:58210"/>
    </ligand>
</feature>
<dbReference type="EMBL" id="BMYO01000004">
    <property type="protein sequence ID" value="GHD62595.1"/>
    <property type="molecule type" value="Genomic_DNA"/>
</dbReference>
<dbReference type="InterPro" id="IPR005025">
    <property type="entry name" value="FMN_Rdtase-like_dom"/>
</dbReference>
<evidence type="ECO:0000256" key="3">
    <source>
        <dbReference type="ARBA" id="ARBA00022643"/>
    </source>
</evidence>
<dbReference type="InterPro" id="IPR008254">
    <property type="entry name" value="Flavodoxin/NO_synth"/>
</dbReference>
<dbReference type="PANTHER" id="PTHR30546">
    <property type="entry name" value="FLAVODOXIN-RELATED PROTEIN WRBA-RELATED"/>
    <property type="match status" value="1"/>
</dbReference>